<reference evidence="3" key="1">
    <citation type="submission" date="2017-09" db="EMBL/GenBank/DDBJ databases">
        <title>Depth-based differentiation of microbial function through sediment-hosted aquifers and enrichment of novel symbionts in the deep terrestrial subsurface.</title>
        <authorList>
            <person name="Probst A.J."/>
            <person name="Ladd B."/>
            <person name="Jarett J.K."/>
            <person name="Geller-Mcgrath D.E."/>
            <person name="Sieber C.M.K."/>
            <person name="Emerson J.B."/>
            <person name="Anantharaman K."/>
            <person name="Thomas B.C."/>
            <person name="Malmstrom R."/>
            <person name="Stieglmeier M."/>
            <person name="Klingl A."/>
            <person name="Woyke T."/>
            <person name="Ryan C.M."/>
            <person name="Banfield J.F."/>
        </authorList>
    </citation>
    <scope>NUCLEOTIDE SEQUENCE [LARGE SCALE GENOMIC DNA]</scope>
</reference>
<evidence type="ECO:0000313" key="2">
    <source>
        <dbReference type="EMBL" id="PIT93721.1"/>
    </source>
</evidence>
<gene>
    <name evidence="2" type="ORF">COU00_02770</name>
</gene>
<dbReference type="AlphaFoldDB" id="A0A2M6WLN3"/>
<evidence type="ECO:0000313" key="3">
    <source>
        <dbReference type="Proteomes" id="UP000229335"/>
    </source>
</evidence>
<sequence>MQNQLDRIINLVKKTGDRLVVLDRDNPRQSYVVMDINDYEMLVDKGECHWDGDGESDDFYKEPWDESDEEDEDWDFKPENYLSDDLKEDNNEYDFNEPPIVDLDGDDYGDDGKEDFTPIDEIFAEKKVKNKKTSQLDNSLKYGTMKHNSEEISGKRRSRWEIAPEVKKTFENEPEEDRYYLETI</sequence>
<feature type="compositionally biased region" description="Basic and acidic residues" evidence="1">
    <location>
        <begin position="50"/>
        <end position="64"/>
    </location>
</feature>
<evidence type="ECO:0000256" key="1">
    <source>
        <dbReference type="SAM" id="MobiDB-lite"/>
    </source>
</evidence>
<dbReference type="EMBL" id="PFAS01000047">
    <property type="protein sequence ID" value="PIT93721.1"/>
    <property type="molecule type" value="Genomic_DNA"/>
</dbReference>
<organism evidence="2 3">
    <name type="scientific">Candidatus Falkowbacteria bacterium CG10_big_fil_rev_8_21_14_0_10_43_11</name>
    <dbReference type="NCBI Taxonomy" id="1974568"/>
    <lineage>
        <taxon>Bacteria</taxon>
        <taxon>Candidatus Falkowiibacteriota</taxon>
    </lineage>
</organism>
<dbReference type="Proteomes" id="UP000229335">
    <property type="component" value="Unassembled WGS sequence"/>
</dbReference>
<comment type="caution">
    <text evidence="2">The sequence shown here is derived from an EMBL/GenBank/DDBJ whole genome shotgun (WGS) entry which is preliminary data.</text>
</comment>
<protein>
    <submittedName>
        <fullName evidence="2">Uncharacterized protein</fullName>
    </submittedName>
</protein>
<proteinExistence type="predicted"/>
<feature type="region of interest" description="Disordered" evidence="1">
    <location>
        <begin position="50"/>
        <end position="116"/>
    </location>
</feature>
<accession>A0A2M6WLN3</accession>
<feature type="compositionally biased region" description="Acidic residues" evidence="1">
    <location>
        <begin position="65"/>
        <end position="74"/>
    </location>
</feature>
<name>A0A2M6WLN3_9BACT</name>